<feature type="region of interest" description="Fe-S binding site A" evidence="10">
    <location>
        <begin position="270"/>
        <end position="286"/>
    </location>
</feature>
<comment type="caution">
    <text evidence="10">Lacks conserved residue(s) required for the propagation of feature annotation.</text>
</comment>
<evidence type="ECO:0000256" key="1">
    <source>
        <dbReference type="ARBA" id="ARBA00001966"/>
    </source>
</evidence>
<keyword evidence="5 10" id="KW-0001">2Fe-2S</keyword>
<feature type="binding site" evidence="10">
    <location>
        <position position="342"/>
    </location>
    <ligand>
        <name>[4Fe-4S] cluster</name>
        <dbReference type="ChEBI" id="CHEBI:49883"/>
    </ligand>
</feature>
<keyword evidence="6 10" id="KW-0479">Metal-binding</keyword>
<evidence type="ECO:0000256" key="7">
    <source>
        <dbReference type="ARBA" id="ARBA00023004"/>
    </source>
</evidence>
<evidence type="ECO:0000256" key="2">
    <source>
        <dbReference type="ARBA" id="ARBA00008169"/>
    </source>
</evidence>
<dbReference type="OrthoDB" id="311633at2759"/>
<evidence type="ECO:0000259" key="11">
    <source>
        <dbReference type="Pfam" id="PF05093"/>
    </source>
</evidence>
<feature type="binding site" evidence="10">
    <location>
        <position position="345"/>
    </location>
    <ligand>
        <name>[4Fe-4S] cluster</name>
        <dbReference type="ChEBI" id="CHEBI:49883"/>
    </ligand>
</feature>
<evidence type="ECO:0000256" key="6">
    <source>
        <dbReference type="ARBA" id="ARBA00022723"/>
    </source>
</evidence>
<comment type="domain">
    <text evidence="10">The C-terminal domain binds 2 Fe-S clusters but is otherwise mostly in an intrinsically disordered conformation.</text>
</comment>
<organism evidence="13 14">
    <name type="scientific">Beauveria bassiana D1-5</name>
    <dbReference type="NCBI Taxonomy" id="1245745"/>
    <lineage>
        <taxon>Eukaryota</taxon>
        <taxon>Fungi</taxon>
        <taxon>Dikarya</taxon>
        <taxon>Ascomycota</taxon>
        <taxon>Pezizomycotina</taxon>
        <taxon>Sordariomycetes</taxon>
        <taxon>Hypocreomycetidae</taxon>
        <taxon>Hypocreales</taxon>
        <taxon>Cordycipitaceae</taxon>
        <taxon>Beauveria</taxon>
    </lineage>
</organism>
<name>A0A0A2V779_BEABA</name>
<dbReference type="GO" id="GO:0009055">
    <property type="term" value="F:electron transfer activity"/>
    <property type="evidence" value="ECO:0007669"/>
    <property type="project" value="UniProtKB-UniRule"/>
</dbReference>
<feature type="binding site" evidence="10">
    <location>
        <position position="284"/>
    </location>
    <ligand>
        <name>[2Fe-2S] cluster</name>
        <dbReference type="ChEBI" id="CHEBI:190135"/>
    </ligand>
</feature>
<dbReference type="AlphaFoldDB" id="A0A0A2V779"/>
<dbReference type="HOGENOM" id="CLU_067152_1_0_1"/>
<evidence type="ECO:0000256" key="3">
    <source>
        <dbReference type="ARBA" id="ARBA00022485"/>
    </source>
</evidence>
<dbReference type="STRING" id="1245745.A0A0A2V779"/>
<dbReference type="InterPro" id="IPR007785">
    <property type="entry name" value="Anamorsin"/>
</dbReference>
<dbReference type="InterPro" id="IPR046408">
    <property type="entry name" value="CIAPIN1"/>
</dbReference>
<dbReference type="Pfam" id="PF16803">
    <property type="entry name" value="DRE2_N"/>
    <property type="match status" value="1"/>
</dbReference>
<comment type="similarity">
    <text evidence="2 10">Belongs to the anamorsin family.</text>
</comment>
<keyword evidence="8 10" id="KW-0411">Iron-sulfur</keyword>
<dbReference type="GO" id="GO:0046872">
    <property type="term" value="F:metal ion binding"/>
    <property type="evidence" value="ECO:0007669"/>
    <property type="project" value="UniProtKB-KW"/>
</dbReference>
<feature type="domain" description="Anamorsin C-terminal" evidence="11">
    <location>
        <begin position="267"/>
        <end position="361"/>
    </location>
</feature>
<sequence length="368" mass="38611">MAPLIATIDPSDDAVFSGITTKAATKTSSGQRALLLAPPSLASHADALATVLTQYDRTITDLQMLDRLSAGVVKLPSAQYDLILVLSDATATLTESLGLLDRTVVGAVADSLRPRGQLRAERASENLEATPLAKEAVLAGLVGSGSGGFTKPDYGDNDGAVSLKLGFRKKKVNAPPAAAPAPAPAVGSTILNGHNSNGGANKPAVPAGVGFDFGDDLDDDIIDEETLMTEEDLKRPINIRTLPTAPWSIQDSHSSPQNLLTTIRHTALECQPKPGKRRRACKDCSCGLAERLEAEDAAKRAETEKTLASFKLAAEDLAEVDFTVQGKVGSCGNCALGDAFRCDGCPYIGLPPFKPGEEVRLLNNDVQL</sequence>
<dbReference type="InterPro" id="IPR031838">
    <property type="entry name" value="Dre2_N"/>
</dbReference>
<feature type="region of interest" description="Fe-S binding site B" evidence="10">
    <location>
        <begin position="331"/>
        <end position="345"/>
    </location>
</feature>
<protein>
    <submittedName>
        <fullName evidence="13">Fe-S cluster assembly protein DRE2</fullName>
    </submittedName>
</protein>
<feature type="binding site" evidence="10">
    <location>
        <position position="281"/>
    </location>
    <ligand>
        <name>[2Fe-2S] cluster</name>
        <dbReference type="ChEBI" id="CHEBI:190135"/>
    </ligand>
</feature>
<dbReference type="Gene3D" id="3.40.50.11000">
    <property type="entry name" value="Fe-S cluster assembly protein Dre2, N-terminal domain"/>
    <property type="match status" value="1"/>
</dbReference>
<evidence type="ECO:0000256" key="10">
    <source>
        <dbReference type="HAMAP-Rule" id="MF_03115"/>
    </source>
</evidence>
<feature type="binding site" evidence="10">
    <location>
        <position position="334"/>
    </location>
    <ligand>
        <name>[4Fe-4S] cluster</name>
        <dbReference type="ChEBI" id="CHEBI:49883"/>
    </ligand>
</feature>
<evidence type="ECO:0000313" key="14">
    <source>
        <dbReference type="Proteomes" id="UP000030106"/>
    </source>
</evidence>
<keyword evidence="7 10" id="KW-0408">Iron</keyword>
<gene>
    <name evidence="13" type="ORF">BBAD15_g11091</name>
</gene>
<keyword evidence="4 10" id="KW-0963">Cytoplasm</keyword>
<keyword evidence="3 10" id="KW-0004">4Fe-4S</keyword>
<reference evidence="13 14" key="1">
    <citation type="submission" date="2012-10" db="EMBL/GenBank/DDBJ databases">
        <title>Genome sequencing and analysis of entomopathogenic fungi Beauveria bassiana D1-5.</title>
        <authorList>
            <person name="Li Q."/>
            <person name="Wang L."/>
            <person name="Zhang Z."/>
            <person name="Wang Q."/>
            <person name="Ren J."/>
            <person name="Wang M."/>
            <person name="Xu W."/>
            <person name="Wang J."/>
            <person name="Lu Y."/>
            <person name="Du Q."/>
            <person name="Sun Z."/>
        </authorList>
    </citation>
    <scope>NUCLEOTIDE SEQUENCE [LARGE SCALE GENOMIC DNA]</scope>
    <source>
        <strain evidence="13 14">D1-5</strain>
    </source>
</reference>
<comment type="subcellular location">
    <subcellularLocation>
        <location evidence="10">Cytoplasm</location>
    </subcellularLocation>
    <subcellularLocation>
        <location evidence="10">Mitochondrion intermembrane space</location>
    </subcellularLocation>
</comment>
<feature type="short sequence motif" description="Cx2C motif 1" evidence="10">
    <location>
        <begin position="331"/>
        <end position="334"/>
    </location>
</feature>
<dbReference type="GO" id="GO:0005758">
    <property type="term" value="C:mitochondrial intermembrane space"/>
    <property type="evidence" value="ECO:0007669"/>
    <property type="project" value="UniProtKB-SubCell"/>
</dbReference>
<feature type="short sequence motif" description="Cx2C motif 2" evidence="10">
    <location>
        <begin position="342"/>
        <end position="345"/>
    </location>
</feature>
<evidence type="ECO:0000256" key="9">
    <source>
        <dbReference type="ARBA" id="ARBA00023128"/>
    </source>
</evidence>
<dbReference type="PANTHER" id="PTHR13273">
    <property type="entry name" value="ANAMORSIN"/>
    <property type="match status" value="1"/>
</dbReference>
<comment type="cofactor">
    <cofactor evidence="1 10">
        <name>[4Fe-4S] cluster</name>
        <dbReference type="ChEBI" id="CHEBI:49883"/>
    </cofactor>
</comment>
<proteinExistence type="inferred from homology"/>
<evidence type="ECO:0000256" key="4">
    <source>
        <dbReference type="ARBA" id="ARBA00022490"/>
    </source>
</evidence>
<evidence type="ECO:0000256" key="8">
    <source>
        <dbReference type="ARBA" id="ARBA00023014"/>
    </source>
</evidence>
<dbReference type="PANTHER" id="PTHR13273:SF14">
    <property type="entry name" value="ANAMORSIN"/>
    <property type="match status" value="1"/>
</dbReference>
<feature type="binding site" evidence="10">
    <location>
        <position position="270"/>
    </location>
    <ligand>
        <name>[2Fe-2S] cluster</name>
        <dbReference type="ChEBI" id="CHEBI:190135"/>
    </ligand>
</feature>
<dbReference type="GO" id="GO:0016226">
    <property type="term" value="P:iron-sulfur cluster assembly"/>
    <property type="evidence" value="ECO:0007669"/>
    <property type="project" value="UniProtKB-UniRule"/>
</dbReference>
<dbReference type="Proteomes" id="UP000030106">
    <property type="component" value="Unassembled WGS sequence"/>
</dbReference>
<comment type="domain">
    <text evidence="10">The N-terminal domain has structural similarity with S-adenosyl-L-methionine-dependent methyltransferases, but does not bind S-adenosyl-L-methionine. It is required for correct assembly of the 2 Fe-S clusters.</text>
</comment>
<keyword evidence="9 10" id="KW-0496">Mitochondrion</keyword>
<dbReference type="GO" id="GO:0051539">
    <property type="term" value="F:4 iron, 4 sulfur cluster binding"/>
    <property type="evidence" value="ECO:0007669"/>
    <property type="project" value="UniProtKB-KW"/>
</dbReference>
<dbReference type="eggNOG" id="KOG4020">
    <property type="taxonomic scope" value="Eukaryota"/>
</dbReference>
<comment type="domain">
    <text evidence="10">The twin Cx2C motifs are involved in the recognition by the mitochondrial MIA40-ERV1 disulfide relay system. The formation of 2 disulfide bonds in the Cx2C motifs through dithiol/disulfide exchange reactions effectively traps the protein in the mitochondrial intermembrane space.</text>
</comment>
<dbReference type="Pfam" id="PF05093">
    <property type="entry name" value="CIAPIN1"/>
    <property type="match status" value="1"/>
</dbReference>
<accession>A0A0A2V779</accession>
<feature type="binding site" evidence="10">
    <location>
        <position position="286"/>
    </location>
    <ligand>
        <name>[2Fe-2S] cluster</name>
        <dbReference type="ChEBI" id="CHEBI:190135"/>
    </ligand>
</feature>
<dbReference type="HAMAP" id="MF_03115">
    <property type="entry name" value="Anamorsin"/>
    <property type="match status" value="1"/>
</dbReference>
<comment type="caution">
    <text evidence="13">The sequence shown here is derived from an EMBL/GenBank/DDBJ whole genome shotgun (WGS) entry which is preliminary data.</text>
</comment>
<dbReference type="EMBL" id="ANFO01001183">
    <property type="protein sequence ID" value="KGQ03671.1"/>
    <property type="molecule type" value="Genomic_DNA"/>
</dbReference>
<evidence type="ECO:0000256" key="5">
    <source>
        <dbReference type="ARBA" id="ARBA00022714"/>
    </source>
</evidence>
<evidence type="ECO:0000259" key="12">
    <source>
        <dbReference type="Pfam" id="PF16803"/>
    </source>
</evidence>
<feature type="domain" description="Fe-S cluster assembly protein Dre2 N-terminal" evidence="12">
    <location>
        <begin position="31"/>
        <end position="164"/>
    </location>
</feature>
<dbReference type="GO" id="GO:0051537">
    <property type="term" value="F:2 iron, 2 sulfur cluster binding"/>
    <property type="evidence" value="ECO:0007669"/>
    <property type="project" value="UniProtKB-UniRule"/>
</dbReference>
<evidence type="ECO:0000313" key="13">
    <source>
        <dbReference type="EMBL" id="KGQ03671.1"/>
    </source>
</evidence>
<comment type="cofactor">
    <cofactor evidence="10">
        <name>[2Fe-2S] cluster</name>
        <dbReference type="ChEBI" id="CHEBI:190135"/>
    </cofactor>
</comment>
<feature type="binding site" evidence="10">
    <location>
        <position position="331"/>
    </location>
    <ligand>
        <name>[4Fe-4S] cluster</name>
        <dbReference type="ChEBI" id="CHEBI:49883"/>
    </ligand>
</feature>